<dbReference type="GeneID" id="27314990"/>
<dbReference type="GO" id="GO:0001228">
    <property type="term" value="F:DNA-binding transcription activator activity, RNA polymerase II-specific"/>
    <property type="evidence" value="ECO:0007669"/>
    <property type="project" value="TreeGrafter"/>
</dbReference>
<dbReference type="Gene3D" id="4.10.240.10">
    <property type="entry name" value="Zn(2)-C6 fungal-type DNA-binding domain"/>
    <property type="match status" value="1"/>
</dbReference>
<feature type="region of interest" description="Disordered" evidence="2">
    <location>
        <begin position="57"/>
        <end position="78"/>
    </location>
</feature>
<evidence type="ECO:0000256" key="2">
    <source>
        <dbReference type="SAM" id="MobiDB-lite"/>
    </source>
</evidence>
<feature type="domain" description="Zn(2)-C6 fungal-type" evidence="3">
    <location>
        <begin position="16"/>
        <end position="46"/>
    </location>
</feature>
<protein>
    <recommendedName>
        <fullName evidence="3">Zn(2)-C6 fungal-type domain-containing protein</fullName>
    </recommendedName>
</protein>
<dbReference type="VEuPathDB" id="FungiDB:PV09_07017"/>
<dbReference type="CDD" id="cd00067">
    <property type="entry name" value="GAL4"/>
    <property type="match status" value="1"/>
</dbReference>
<evidence type="ECO:0000256" key="1">
    <source>
        <dbReference type="ARBA" id="ARBA00023242"/>
    </source>
</evidence>
<dbReference type="Proteomes" id="UP000053259">
    <property type="component" value="Unassembled WGS sequence"/>
</dbReference>
<dbReference type="Pfam" id="PF00172">
    <property type="entry name" value="Zn_clus"/>
    <property type="match status" value="1"/>
</dbReference>
<dbReference type="PANTHER" id="PTHR47784">
    <property type="entry name" value="STEROL UPTAKE CONTROL PROTEIN 2"/>
    <property type="match status" value="1"/>
</dbReference>
<evidence type="ECO:0000313" key="4">
    <source>
        <dbReference type="EMBL" id="KIW01539.1"/>
    </source>
</evidence>
<dbReference type="RefSeq" id="XP_016211408.1">
    <property type="nucleotide sequence ID" value="XM_016360731.1"/>
</dbReference>
<dbReference type="InParanoid" id="A0A0D2AQV2"/>
<dbReference type="PROSITE" id="PS50048">
    <property type="entry name" value="ZN2_CY6_FUNGAL_2"/>
    <property type="match status" value="1"/>
</dbReference>
<evidence type="ECO:0000259" key="3">
    <source>
        <dbReference type="PROSITE" id="PS50048"/>
    </source>
</evidence>
<dbReference type="SMART" id="SM00066">
    <property type="entry name" value="GAL4"/>
    <property type="match status" value="1"/>
</dbReference>
<dbReference type="PANTHER" id="PTHR47784:SF5">
    <property type="entry name" value="STEROL UPTAKE CONTROL PROTEIN 2"/>
    <property type="match status" value="1"/>
</dbReference>
<dbReference type="InterPro" id="IPR001138">
    <property type="entry name" value="Zn2Cys6_DnaBD"/>
</dbReference>
<proteinExistence type="predicted"/>
<dbReference type="OrthoDB" id="4937900at2759"/>
<sequence>MPVSTTRRPHAKSRLGCAQCKARRVKCDQAAPACSACVRRKQVCSLTEVHLHIARSNGNTVETTPSQSSLGSPRNRSYSSSAIQSCPTLFSSIDLELTHFYATQTCSTLMLRPQAAALWKDDLFDMALEHPAFLDALLATAAMHKLVLGVCSAKHDAYTEFVKRKGSQLIPYLLSMLESPSEENCVLLFASSILLTIWAFASVHLPLDANLFAASSFPGSDASSCQNAERQLSGRRTPKLDDLLTAINISSGTRVVAKDMAYAVKKRGFAALVASPDYNILPPVPADIHTALDCLSVHWKATVSSFQRAEIYQLQTDRLHEIFRVAQCPEWHDMIFGFAARFTKDMICLLEQKDPCALVIVAYWTALLRGVEGVCWWLKAWSKELYTEIKSMLDVEWRAHLEVLSIYFT</sequence>
<dbReference type="AlphaFoldDB" id="A0A0D2AQV2"/>
<organism evidence="4 5">
    <name type="scientific">Verruconis gallopava</name>
    <dbReference type="NCBI Taxonomy" id="253628"/>
    <lineage>
        <taxon>Eukaryota</taxon>
        <taxon>Fungi</taxon>
        <taxon>Dikarya</taxon>
        <taxon>Ascomycota</taxon>
        <taxon>Pezizomycotina</taxon>
        <taxon>Dothideomycetes</taxon>
        <taxon>Pleosporomycetidae</taxon>
        <taxon>Venturiales</taxon>
        <taxon>Sympoventuriaceae</taxon>
        <taxon>Verruconis</taxon>
    </lineage>
</organism>
<dbReference type="InterPro" id="IPR036864">
    <property type="entry name" value="Zn2-C6_fun-type_DNA-bd_sf"/>
</dbReference>
<dbReference type="GO" id="GO:0008270">
    <property type="term" value="F:zinc ion binding"/>
    <property type="evidence" value="ECO:0007669"/>
    <property type="project" value="InterPro"/>
</dbReference>
<dbReference type="PROSITE" id="PS00463">
    <property type="entry name" value="ZN2_CY6_FUNGAL_1"/>
    <property type="match status" value="1"/>
</dbReference>
<keyword evidence="5" id="KW-1185">Reference proteome</keyword>
<dbReference type="EMBL" id="KN847554">
    <property type="protein sequence ID" value="KIW01539.1"/>
    <property type="molecule type" value="Genomic_DNA"/>
</dbReference>
<keyword evidence="1" id="KW-0539">Nucleus</keyword>
<dbReference type="HOGENOM" id="CLU_024934_0_4_1"/>
<evidence type="ECO:0000313" key="5">
    <source>
        <dbReference type="Proteomes" id="UP000053259"/>
    </source>
</evidence>
<name>A0A0D2AQV2_9PEZI</name>
<dbReference type="SUPFAM" id="SSF57701">
    <property type="entry name" value="Zn2/Cys6 DNA-binding domain"/>
    <property type="match status" value="1"/>
</dbReference>
<accession>A0A0D2AQV2</accession>
<gene>
    <name evidence="4" type="ORF">PV09_07017</name>
</gene>
<dbReference type="InterPro" id="IPR053157">
    <property type="entry name" value="Sterol_Uptake_Regulator"/>
</dbReference>
<reference evidence="4 5" key="1">
    <citation type="submission" date="2015-01" db="EMBL/GenBank/DDBJ databases">
        <title>The Genome Sequence of Ochroconis gallopava CBS43764.</title>
        <authorList>
            <consortium name="The Broad Institute Genomics Platform"/>
            <person name="Cuomo C."/>
            <person name="de Hoog S."/>
            <person name="Gorbushina A."/>
            <person name="Stielow B."/>
            <person name="Teixiera M."/>
            <person name="Abouelleil A."/>
            <person name="Chapman S.B."/>
            <person name="Priest M."/>
            <person name="Young S.K."/>
            <person name="Wortman J."/>
            <person name="Nusbaum C."/>
            <person name="Birren B."/>
        </authorList>
    </citation>
    <scope>NUCLEOTIDE SEQUENCE [LARGE SCALE GENOMIC DNA]</scope>
    <source>
        <strain evidence="4 5">CBS 43764</strain>
    </source>
</reference>